<dbReference type="GO" id="GO:0016755">
    <property type="term" value="F:aminoacyltransferase activity"/>
    <property type="evidence" value="ECO:0007669"/>
    <property type="project" value="InterPro"/>
</dbReference>
<reference evidence="10 12" key="2">
    <citation type="submission" date="2020-10" db="EMBL/GenBank/DDBJ databases">
        <title>Genome sequencing of Bifidobacterium eulemuris_DSMZ_100216.</title>
        <authorList>
            <person name="Kim J."/>
        </authorList>
    </citation>
    <scope>NUCLEOTIDE SEQUENCE [LARGE SCALE GENOMIC DNA]</scope>
    <source>
        <strain evidence="10 12">DSM 100216</strain>
    </source>
</reference>
<dbReference type="Gene3D" id="3.40.630.30">
    <property type="match status" value="2"/>
</dbReference>
<dbReference type="GO" id="GO:0008360">
    <property type="term" value="P:regulation of cell shape"/>
    <property type="evidence" value="ECO:0007669"/>
    <property type="project" value="UniProtKB-KW"/>
</dbReference>
<dbReference type="GO" id="GO:0009252">
    <property type="term" value="P:peptidoglycan biosynthetic process"/>
    <property type="evidence" value="ECO:0007669"/>
    <property type="project" value="UniProtKB-KW"/>
</dbReference>
<dbReference type="RefSeq" id="WP_158217233.1">
    <property type="nucleotide sequence ID" value="NZ_CP062938.1"/>
</dbReference>
<evidence type="ECO:0000256" key="3">
    <source>
        <dbReference type="ARBA" id="ARBA00022679"/>
    </source>
</evidence>
<evidence type="ECO:0000256" key="5">
    <source>
        <dbReference type="ARBA" id="ARBA00022984"/>
    </source>
</evidence>
<keyword evidence="8" id="KW-0175">Coiled coil</keyword>
<dbReference type="Proteomes" id="UP000216057">
    <property type="component" value="Unassembled WGS sequence"/>
</dbReference>
<keyword evidence="2" id="KW-0963">Cytoplasm</keyword>
<comment type="similarity">
    <text evidence="1">Belongs to the FemABX family.</text>
</comment>
<protein>
    <submittedName>
        <fullName evidence="10">Aminoacyltransferase</fullName>
    </submittedName>
    <submittedName>
        <fullName evidence="9">FemAB protein involved in pentaglycine interpeptide bridge formation in peptidoglycan</fullName>
    </submittedName>
</protein>
<dbReference type="PANTHER" id="PTHR36174:SF2">
    <property type="entry name" value="AMINOACYLTRANSFERASE FEMA"/>
    <property type="match status" value="1"/>
</dbReference>
<dbReference type="EMBL" id="MWWZ01000009">
    <property type="protein sequence ID" value="OZG66523.1"/>
    <property type="molecule type" value="Genomic_DNA"/>
</dbReference>
<dbReference type="Gene3D" id="1.20.58.90">
    <property type="match status" value="1"/>
</dbReference>
<evidence type="ECO:0000256" key="4">
    <source>
        <dbReference type="ARBA" id="ARBA00022960"/>
    </source>
</evidence>
<proteinExistence type="inferred from homology"/>
<keyword evidence="3 10" id="KW-0808">Transferase</keyword>
<evidence type="ECO:0000256" key="7">
    <source>
        <dbReference type="ARBA" id="ARBA00023316"/>
    </source>
</evidence>
<dbReference type="KEGG" id="beu:BE0216_09325"/>
<reference evidence="9 11" key="1">
    <citation type="journal article" date="2017" name="BMC Genomics">
        <title>Comparative genomic and phylogenomic analyses of the Bifidobacteriaceae family.</title>
        <authorList>
            <person name="Lugli G.A."/>
            <person name="Milani C."/>
            <person name="Turroni F."/>
            <person name="Duranti S."/>
            <person name="Mancabelli L."/>
            <person name="Mangifesta M."/>
            <person name="Ferrario C."/>
            <person name="Modesto M."/>
            <person name="Mattarelli P."/>
            <person name="Jiri K."/>
            <person name="van Sinderen D."/>
            <person name="Ventura M."/>
        </authorList>
    </citation>
    <scope>NUCLEOTIDE SEQUENCE [LARGE SCALE GENOMIC DNA]</scope>
    <source>
        <strain evidence="9 11">DSM 100216</strain>
    </source>
</reference>
<organism evidence="9 11">
    <name type="scientific">Bifidobacterium eulemuris</name>
    <dbReference type="NCBI Taxonomy" id="1765219"/>
    <lineage>
        <taxon>Bacteria</taxon>
        <taxon>Bacillati</taxon>
        <taxon>Actinomycetota</taxon>
        <taxon>Actinomycetes</taxon>
        <taxon>Bifidobacteriales</taxon>
        <taxon>Bifidobacteriaceae</taxon>
        <taxon>Bifidobacterium</taxon>
    </lineage>
</organism>
<gene>
    <name evidence="10" type="ORF">BE0216_09325</name>
    <name evidence="9" type="ORF">BEUL_1687</name>
</gene>
<dbReference type="PANTHER" id="PTHR36174">
    <property type="entry name" value="LIPID II:GLYCINE GLYCYLTRANSFERASE"/>
    <property type="match status" value="1"/>
</dbReference>
<dbReference type="GO" id="GO:0071555">
    <property type="term" value="P:cell wall organization"/>
    <property type="evidence" value="ECO:0007669"/>
    <property type="project" value="UniProtKB-KW"/>
</dbReference>
<keyword evidence="5" id="KW-0573">Peptidoglycan synthesis</keyword>
<accession>A0A261G5P3</accession>
<evidence type="ECO:0000313" key="12">
    <source>
        <dbReference type="Proteomes" id="UP000593943"/>
    </source>
</evidence>
<evidence type="ECO:0000256" key="1">
    <source>
        <dbReference type="ARBA" id="ARBA00009943"/>
    </source>
</evidence>
<evidence type="ECO:0000256" key="8">
    <source>
        <dbReference type="SAM" id="Coils"/>
    </source>
</evidence>
<keyword evidence="4" id="KW-0133">Cell shape</keyword>
<evidence type="ECO:0000313" key="9">
    <source>
        <dbReference type="EMBL" id="OZG66523.1"/>
    </source>
</evidence>
<keyword evidence="6 10" id="KW-0012">Acyltransferase</keyword>
<evidence type="ECO:0000256" key="6">
    <source>
        <dbReference type="ARBA" id="ARBA00023315"/>
    </source>
</evidence>
<dbReference type="Proteomes" id="UP000593943">
    <property type="component" value="Chromosome"/>
</dbReference>
<keyword evidence="7" id="KW-0961">Cell wall biogenesis/degradation</keyword>
<dbReference type="InterPro" id="IPR003447">
    <property type="entry name" value="FEMABX"/>
</dbReference>
<dbReference type="InterPro" id="IPR050644">
    <property type="entry name" value="PG_Glycine_Bridge_Synth"/>
</dbReference>
<dbReference type="OrthoDB" id="9785911at2"/>
<dbReference type="InterPro" id="IPR016181">
    <property type="entry name" value="Acyl_CoA_acyltransferase"/>
</dbReference>
<name>A0A261G5P3_9BIFI</name>
<evidence type="ECO:0000313" key="10">
    <source>
        <dbReference type="EMBL" id="QOL32614.1"/>
    </source>
</evidence>
<evidence type="ECO:0000313" key="11">
    <source>
        <dbReference type="Proteomes" id="UP000216057"/>
    </source>
</evidence>
<dbReference type="EMBL" id="CP062938">
    <property type="protein sequence ID" value="QOL32614.1"/>
    <property type="molecule type" value="Genomic_DNA"/>
</dbReference>
<dbReference type="Pfam" id="PF02388">
    <property type="entry name" value="FemAB"/>
    <property type="match status" value="1"/>
</dbReference>
<evidence type="ECO:0000256" key="2">
    <source>
        <dbReference type="ARBA" id="ARBA00022490"/>
    </source>
</evidence>
<dbReference type="SUPFAM" id="SSF55729">
    <property type="entry name" value="Acyl-CoA N-acyltransferases (Nat)"/>
    <property type="match status" value="2"/>
</dbReference>
<sequence length="419" mass="47583">MAQELSIGTISRQELDALSETHPLGNFQQTSYMIDLSSRRADSYDIVGVRRDGEVVAGCFISYLRGRMGLEGSIWCGPMCDFHDFELTAALTEAIRRSARGHGALSVSCWPDFVYQRHSSDGSCEGDADDVSFESLRRLGWRHGGFTVGYDSICNRWVYVKDLNGLADEKALLESYTKYRRKNIRIARDSHVVVRALQRDEMSLFVELCAMSSQKQHFEGRSVDYYENLYDAFGDQVQFLVAELHLNDYICECRRKLSQEQEVVDSICAKGDEASLSDKVRNRLEAKRKEVDGARRRIEEAERLIAEDGEVVPVGCIVYLRHARELVGLSAGNNDKYAKFYGSALLHHSIMVEGVERGIGRYNFYGITGNFDTDDPGYGVYDFKTRFNGFVEEMPGEFTLPVDKLRFGVKEFASKLLRR</sequence>
<dbReference type="AlphaFoldDB" id="A0A261G5P3"/>
<feature type="coiled-coil region" evidence="8">
    <location>
        <begin position="277"/>
        <end position="304"/>
    </location>
</feature>
<keyword evidence="12" id="KW-1185">Reference proteome</keyword>
<dbReference type="PROSITE" id="PS51191">
    <property type="entry name" value="FEMABX"/>
    <property type="match status" value="1"/>
</dbReference>